<dbReference type="OrthoDB" id="7800649at2"/>
<sequence length="90" mass="10092">MSEKTGIPYREKYYATDWREIAKKAGVPSEVWSMNSRSGAISEEDGATGNLEPARKFATHSSTKTTLRYARNDVLESNRSAALARQKLRP</sequence>
<gene>
    <name evidence="1" type="ORF">FJU11_14995</name>
</gene>
<dbReference type="Proteomes" id="UP000320314">
    <property type="component" value="Unassembled WGS sequence"/>
</dbReference>
<evidence type="ECO:0000313" key="1">
    <source>
        <dbReference type="EMBL" id="TPW26380.1"/>
    </source>
</evidence>
<accession>A0A506TY00</accession>
<keyword evidence="2" id="KW-1185">Reference proteome</keyword>
<evidence type="ECO:0008006" key="3">
    <source>
        <dbReference type="Google" id="ProtNLM"/>
    </source>
</evidence>
<proteinExistence type="predicted"/>
<protein>
    <recommendedName>
        <fullName evidence="3">Tyr recombinase domain-containing protein</fullName>
    </recommendedName>
</protein>
<comment type="caution">
    <text evidence="1">The sequence shown here is derived from an EMBL/GenBank/DDBJ whole genome shotgun (WGS) entry which is preliminary data.</text>
</comment>
<evidence type="ECO:0000313" key="2">
    <source>
        <dbReference type="Proteomes" id="UP000320314"/>
    </source>
</evidence>
<dbReference type="EMBL" id="VHLH01000031">
    <property type="protein sequence ID" value="TPW26380.1"/>
    <property type="molecule type" value="Genomic_DNA"/>
</dbReference>
<name>A0A506TY00_9HYPH</name>
<organism evidence="1 2">
    <name type="scientific">Pararhizobium mangrovi</name>
    <dbReference type="NCBI Taxonomy" id="2590452"/>
    <lineage>
        <taxon>Bacteria</taxon>
        <taxon>Pseudomonadati</taxon>
        <taxon>Pseudomonadota</taxon>
        <taxon>Alphaproteobacteria</taxon>
        <taxon>Hyphomicrobiales</taxon>
        <taxon>Rhizobiaceae</taxon>
        <taxon>Rhizobium/Agrobacterium group</taxon>
        <taxon>Pararhizobium</taxon>
    </lineage>
</organism>
<dbReference type="AlphaFoldDB" id="A0A506TY00"/>
<dbReference type="RefSeq" id="WP_141167892.1">
    <property type="nucleotide sequence ID" value="NZ_VHLH01000031.1"/>
</dbReference>
<reference evidence="1 2" key="1">
    <citation type="submission" date="2019-06" db="EMBL/GenBank/DDBJ databases">
        <authorList>
            <person name="Li M."/>
        </authorList>
    </citation>
    <scope>NUCLEOTIDE SEQUENCE [LARGE SCALE GENOMIC DNA]</scope>
    <source>
        <strain evidence="1 2">BGMRC6574</strain>
    </source>
</reference>